<name>Q6IJL7_DROME</name>
<sequence length="88" mass="9556">MRRAVVTITQSTYYPLRSCSPSAPGCGCNGNRSRHRGHKVGETTKPTRHVQVASGEWPVDSGLLWSPPNQTLICQATGRAVRVPCPAR</sequence>
<reference evidence="1" key="1">
    <citation type="journal article" date="2003" name="Genome Biol.">
        <title>An integrated gene annotation and transcriptional profiling approach towards the full gene content of the Drosophila genome.</title>
        <authorList>
            <person name="Hild M."/>
            <person name="Beckmann B."/>
            <person name="Haas S.A."/>
            <person name="Koch B."/>
            <person name="Solovyev V."/>
            <person name="Busold C."/>
            <person name="Fellenberg K."/>
            <person name="Boutros M."/>
            <person name="Vingron M."/>
            <person name="Sauer F."/>
            <person name="Hoheisel J.D."/>
            <person name="Paro R."/>
        </authorList>
    </citation>
    <scope>NUCLEOTIDE SEQUENCE</scope>
</reference>
<evidence type="ECO:0000313" key="1">
    <source>
        <dbReference type="EMBL" id="DAA04204.1"/>
    </source>
</evidence>
<organism evidence="1">
    <name type="scientific">Drosophila melanogaster</name>
    <name type="common">Fruit fly</name>
    <dbReference type="NCBI Taxonomy" id="7227"/>
    <lineage>
        <taxon>Eukaryota</taxon>
        <taxon>Metazoa</taxon>
        <taxon>Ecdysozoa</taxon>
        <taxon>Arthropoda</taxon>
        <taxon>Hexapoda</taxon>
        <taxon>Insecta</taxon>
        <taxon>Pterygota</taxon>
        <taxon>Neoptera</taxon>
        <taxon>Endopterygota</taxon>
        <taxon>Diptera</taxon>
        <taxon>Brachycera</taxon>
        <taxon>Muscomorpha</taxon>
        <taxon>Ephydroidea</taxon>
        <taxon>Drosophilidae</taxon>
        <taxon>Drosophila</taxon>
        <taxon>Sophophora</taxon>
    </lineage>
</organism>
<protein>
    <submittedName>
        <fullName evidence="1">HDC14632</fullName>
    </submittedName>
</protein>
<accession>Q6IJL7</accession>
<dbReference type="EMBL" id="BK002699">
    <property type="protein sequence ID" value="DAA04204.1"/>
    <property type="molecule type" value="Genomic_DNA"/>
</dbReference>
<dbReference type="AlphaFoldDB" id="Q6IJL7"/>
<gene>
    <name evidence="1" type="ORF">HDC14632</name>
</gene>
<proteinExistence type="predicted"/>